<evidence type="ECO:0000313" key="2">
    <source>
        <dbReference type="Proteomes" id="UP000289650"/>
    </source>
</evidence>
<proteinExistence type="predicted"/>
<dbReference type="AlphaFoldDB" id="A0A4Q2A5X9"/>
<dbReference type="EMBL" id="QWEX01000004">
    <property type="protein sequence ID" value="RXV64589.1"/>
    <property type="molecule type" value="Genomic_DNA"/>
</dbReference>
<reference evidence="1 2" key="1">
    <citation type="submission" date="2018-08" db="EMBL/GenBank/DDBJ databases">
        <title>Mountain-cultivated ginseng endophyte, Burkholderia stabilis and its activity against ginseng root rot disease.</title>
        <authorList>
            <person name="Tapan Kumar M."/>
            <person name="Bae H."/>
            <person name="Shanmugam G."/>
            <person name="Jeon J."/>
        </authorList>
    </citation>
    <scope>NUCLEOTIDE SEQUENCE [LARGE SCALE GENOMIC DNA]</scope>
    <source>
        <strain evidence="1 2">EB159</strain>
    </source>
</reference>
<dbReference type="PROSITE" id="PS51257">
    <property type="entry name" value="PROKAR_LIPOPROTEIN"/>
    <property type="match status" value="1"/>
</dbReference>
<protein>
    <submittedName>
        <fullName evidence="1">Uncharacterized protein</fullName>
    </submittedName>
</protein>
<comment type="caution">
    <text evidence="1">The sequence shown here is derived from an EMBL/GenBank/DDBJ whole genome shotgun (WGS) entry which is preliminary data.</text>
</comment>
<organism evidence="1 2">
    <name type="scientific">Burkholderia stabilis</name>
    <dbReference type="NCBI Taxonomy" id="95485"/>
    <lineage>
        <taxon>Bacteria</taxon>
        <taxon>Pseudomonadati</taxon>
        <taxon>Pseudomonadota</taxon>
        <taxon>Betaproteobacteria</taxon>
        <taxon>Burkholderiales</taxon>
        <taxon>Burkholderiaceae</taxon>
        <taxon>Burkholderia</taxon>
        <taxon>Burkholderia cepacia complex</taxon>
    </lineage>
</organism>
<sequence length="139" mass="15543">MHGKSLFLHRAVSRTDQWGPQFPALSMACRRPDSFSGGRQLAVAVTDARGLRCAVFTTFGAILEFRASWDELERAGTWWHYARVWHFWVVDDLQSARRVFSTDSGQIVVASSESGDTSRTSTDALLSLIHVAEQRASLD</sequence>
<gene>
    <name evidence="1" type="ORF">D1006_39895</name>
</gene>
<evidence type="ECO:0000313" key="1">
    <source>
        <dbReference type="EMBL" id="RXV64589.1"/>
    </source>
</evidence>
<name>A0A4Q2A5X9_9BURK</name>
<accession>A0A4Q2A5X9</accession>
<dbReference type="OrthoDB" id="9034791at2"/>
<dbReference type="Proteomes" id="UP000289650">
    <property type="component" value="Unassembled WGS sequence"/>
</dbReference>